<evidence type="ECO:0000313" key="1">
    <source>
        <dbReference type="EMBL" id="KAF3945704.1"/>
    </source>
</evidence>
<keyword evidence="2" id="KW-1185">Reference proteome</keyword>
<sequence length="45" mass="5351">MPLRLEIKVLRNQISDIFFEFWFVRCLAAEKLSERFLSIQTVCGC</sequence>
<evidence type="ECO:0000313" key="2">
    <source>
        <dbReference type="Proteomes" id="UP000737018"/>
    </source>
</evidence>
<accession>A0A8J4VCL9</accession>
<proteinExistence type="predicted"/>
<reference evidence="1" key="1">
    <citation type="submission" date="2020-03" db="EMBL/GenBank/DDBJ databases">
        <title>Castanea mollissima Vanexum genome sequencing.</title>
        <authorList>
            <person name="Staton M."/>
        </authorList>
    </citation>
    <scope>NUCLEOTIDE SEQUENCE</scope>
    <source>
        <tissue evidence="1">Leaf</tissue>
    </source>
</reference>
<protein>
    <submittedName>
        <fullName evidence="1">Uncharacterized protein</fullName>
    </submittedName>
</protein>
<dbReference type="Proteomes" id="UP000737018">
    <property type="component" value="Unassembled WGS sequence"/>
</dbReference>
<organism evidence="1 2">
    <name type="scientific">Castanea mollissima</name>
    <name type="common">Chinese chestnut</name>
    <dbReference type="NCBI Taxonomy" id="60419"/>
    <lineage>
        <taxon>Eukaryota</taxon>
        <taxon>Viridiplantae</taxon>
        <taxon>Streptophyta</taxon>
        <taxon>Embryophyta</taxon>
        <taxon>Tracheophyta</taxon>
        <taxon>Spermatophyta</taxon>
        <taxon>Magnoliopsida</taxon>
        <taxon>eudicotyledons</taxon>
        <taxon>Gunneridae</taxon>
        <taxon>Pentapetalae</taxon>
        <taxon>rosids</taxon>
        <taxon>fabids</taxon>
        <taxon>Fagales</taxon>
        <taxon>Fagaceae</taxon>
        <taxon>Castanea</taxon>
    </lineage>
</organism>
<dbReference type="EMBL" id="JRKL02011465">
    <property type="protein sequence ID" value="KAF3945704.1"/>
    <property type="molecule type" value="Genomic_DNA"/>
</dbReference>
<dbReference type="AlphaFoldDB" id="A0A8J4VCL9"/>
<feature type="non-terminal residue" evidence="1">
    <location>
        <position position="1"/>
    </location>
</feature>
<gene>
    <name evidence="1" type="ORF">CMV_027945</name>
</gene>
<comment type="caution">
    <text evidence="1">The sequence shown here is derived from an EMBL/GenBank/DDBJ whole genome shotgun (WGS) entry which is preliminary data.</text>
</comment>
<name>A0A8J4VCL9_9ROSI</name>